<dbReference type="SUPFAM" id="SSF52980">
    <property type="entry name" value="Restriction endonuclease-like"/>
    <property type="match status" value="1"/>
</dbReference>
<name>A0A6J6LXA4_9ZZZZ</name>
<evidence type="ECO:0000256" key="12">
    <source>
        <dbReference type="ARBA" id="ARBA00034617"/>
    </source>
</evidence>
<dbReference type="EMBL" id="CAEZXB010000002">
    <property type="protein sequence ID" value="CAB4666530.1"/>
    <property type="molecule type" value="Genomic_DNA"/>
</dbReference>
<feature type="domain" description="UvrD-like helicase ATP-binding" evidence="15">
    <location>
        <begin position="17"/>
        <end position="353"/>
    </location>
</feature>
<dbReference type="PANTHER" id="PTHR11070">
    <property type="entry name" value="UVRD / RECB / PCRA DNA HELICASE FAMILY MEMBER"/>
    <property type="match status" value="1"/>
</dbReference>
<dbReference type="GO" id="GO:0033202">
    <property type="term" value="C:DNA helicase complex"/>
    <property type="evidence" value="ECO:0007669"/>
    <property type="project" value="TreeGrafter"/>
</dbReference>
<evidence type="ECO:0000256" key="11">
    <source>
        <dbReference type="ARBA" id="ARBA00023235"/>
    </source>
</evidence>
<keyword evidence="3" id="KW-0547">Nucleotide-binding</keyword>
<evidence type="ECO:0000256" key="7">
    <source>
        <dbReference type="ARBA" id="ARBA00022839"/>
    </source>
</evidence>
<dbReference type="Gene3D" id="1.10.10.160">
    <property type="match status" value="1"/>
</dbReference>
<dbReference type="CDD" id="cd17932">
    <property type="entry name" value="DEXQc_UvrD"/>
    <property type="match status" value="1"/>
</dbReference>
<dbReference type="Gene3D" id="3.40.50.300">
    <property type="entry name" value="P-loop containing nucleotide triphosphate hydrolases"/>
    <property type="match status" value="3"/>
</dbReference>
<dbReference type="GO" id="GO:0043138">
    <property type="term" value="F:3'-5' DNA helicase activity"/>
    <property type="evidence" value="ECO:0007669"/>
    <property type="project" value="UniProtKB-EC"/>
</dbReference>
<dbReference type="InterPro" id="IPR000212">
    <property type="entry name" value="DNA_helicase_UvrD/REP"/>
</dbReference>
<dbReference type="GO" id="GO:0000725">
    <property type="term" value="P:recombinational repair"/>
    <property type="evidence" value="ECO:0007669"/>
    <property type="project" value="TreeGrafter"/>
</dbReference>
<keyword evidence="6" id="KW-0347">Helicase</keyword>
<dbReference type="Gene3D" id="1.10.486.10">
    <property type="entry name" value="PCRA, domain 4"/>
    <property type="match status" value="1"/>
</dbReference>
<evidence type="ECO:0000259" key="16">
    <source>
        <dbReference type="PROSITE" id="PS51217"/>
    </source>
</evidence>
<feature type="domain" description="UvrD-like helicase C-terminal" evidence="16">
    <location>
        <begin position="354"/>
        <end position="643"/>
    </location>
</feature>
<keyword evidence="11" id="KW-0413">Isomerase</keyword>
<dbReference type="InterPro" id="IPR027417">
    <property type="entry name" value="P-loop_NTPase"/>
</dbReference>
<evidence type="ECO:0000256" key="8">
    <source>
        <dbReference type="ARBA" id="ARBA00022840"/>
    </source>
</evidence>
<reference evidence="17" key="1">
    <citation type="submission" date="2020-05" db="EMBL/GenBank/DDBJ databases">
        <authorList>
            <person name="Chiriac C."/>
            <person name="Salcher M."/>
            <person name="Ghai R."/>
            <person name="Kavagutti S V."/>
        </authorList>
    </citation>
    <scope>NUCLEOTIDE SEQUENCE</scope>
</reference>
<evidence type="ECO:0000256" key="2">
    <source>
        <dbReference type="ARBA" id="ARBA00022722"/>
    </source>
</evidence>
<dbReference type="GO" id="GO:0005524">
    <property type="term" value="F:ATP binding"/>
    <property type="evidence" value="ECO:0007669"/>
    <property type="project" value="UniProtKB-KW"/>
</dbReference>
<keyword evidence="9" id="KW-0238">DNA-binding</keyword>
<dbReference type="InterPro" id="IPR014016">
    <property type="entry name" value="UvrD-like_ATP-bd"/>
</dbReference>
<keyword evidence="10" id="KW-0234">DNA repair</keyword>
<evidence type="ECO:0000256" key="14">
    <source>
        <dbReference type="ARBA" id="ARBA00048988"/>
    </source>
</evidence>
<dbReference type="Pfam" id="PF00580">
    <property type="entry name" value="UvrD-helicase"/>
    <property type="match status" value="1"/>
</dbReference>
<gene>
    <name evidence="17" type="ORF">UFOPK2342_00163</name>
</gene>
<dbReference type="Pfam" id="PF13361">
    <property type="entry name" value="UvrD_C"/>
    <property type="match status" value="1"/>
</dbReference>
<evidence type="ECO:0000313" key="17">
    <source>
        <dbReference type="EMBL" id="CAB4666530.1"/>
    </source>
</evidence>
<dbReference type="SUPFAM" id="SSF52540">
    <property type="entry name" value="P-loop containing nucleoside triphosphate hydrolases"/>
    <property type="match status" value="1"/>
</dbReference>
<evidence type="ECO:0000256" key="4">
    <source>
        <dbReference type="ARBA" id="ARBA00022763"/>
    </source>
</evidence>
<comment type="catalytic activity">
    <reaction evidence="14">
        <text>ATP + H2O = ADP + phosphate + H(+)</text>
        <dbReference type="Rhea" id="RHEA:13065"/>
        <dbReference type="ChEBI" id="CHEBI:15377"/>
        <dbReference type="ChEBI" id="CHEBI:15378"/>
        <dbReference type="ChEBI" id="CHEBI:30616"/>
        <dbReference type="ChEBI" id="CHEBI:43474"/>
        <dbReference type="ChEBI" id="CHEBI:456216"/>
        <dbReference type="EC" id="5.6.2.4"/>
    </reaction>
</comment>
<dbReference type="InterPro" id="IPR014017">
    <property type="entry name" value="DNA_helicase_UvrD-like_C"/>
</dbReference>
<keyword evidence="2" id="KW-0540">Nuclease</keyword>
<keyword evidence="8" id="KW-0067">ATP-binding</keyword>
<dbReference type="Gene3D" id="3.90.320.10">
    <property type="match status" value="1"/>
</dbReference>
<organism evidence="17">
    <name type="scientific">freshwater metagenome</name>
    <dbReference type="NCBI Taxonomy" id="449393"/>
    <lineage>
        <taxon>unclassified sequences</taxon>
        <taxon>metagenomes</taxon>
        <taxon>ecological metagenomes</taxon>
    </lineage>
</organism>
<dbReference type="InterPro" id="IPR011335">
    <property type="entry name" value="Restrct_endonuc-II-like"/>
</dbReference>
<comment type="similarity">
    <text evidence="1">Belongs to the helicase family. UvrD subfamily.</text>
</comment>
<dbReference type="EC" id="5.6.2.4" evidence="13"/>
<evidence type="ECO:0000256" key="5">
    <source>
        <dbReference type="ARBA" id="ARBA00022801"/>
    </source>
</evidence>
<dbReference type="InterPro" id="IPR013986">
    <property type="entry name" value="DExx_box_DNA_helicase_dom_sf"/>
</dbReference>
<dbReference type="PROSITE" id="PS51217">
    <property type="entry name" value="UVRD_HELICASE_CTER"/>
    <property type="match status" value="1"/>
</dbReference>
<accession>A0A6J6LXA4</accession>
<evidence type="ECO:0000259" key="15">
    <source>
        <dbReference type="PROSITE" id="PS51198"/>
    </source>
</evidence>
<evidence type="ECO:0000256" key="13">
    <source>
        <dbReference type="ARBA" id="ARBA00034808"/>
    </source>
</evidence>
<proteinExistence type="inferred from homology"/>
<dbReference type="PANTHER" id="PTHR11070:SF55">
    <property type="entry name" value="DNA 3'-5' HELICASE"/>
    <property type="match status" value="1"/>
</dbReference>
<dbReference type="GO" id="GO:0004527">
    <property type="term" value="F:exonuclease activity"/>
    <property type="evidence" value="ECO:0007669"/>
    <property type="project" value="UniProtKB-KW"/>
</dbReference>
<dbReference type="Pfam" id="PF12705">
    <property type="entry name" value="PDDEXK_1"/>
    <property type="match status" value="1"/>
</dbReference>
<dbReference type="PROSITE" id="PS51198">
    <property type="entry name" value="UVRD_HELICASE_ATP_BIND"/>
    <property type="match status" value="1"/>
</dbReference>
<keyword evidence="5" id="KW-0378">Hydrolase</keyword>
<keyword evidence="7" id="KW-0269">Exonuclease</keyword>
<sequence>MNYHYASQEFAASIGIQIPSDEQALVIEAPLAPGVVIAGAGSGKTETMSARVLWLVHTGQVLPAQVLGLTFSKKAAAELGERIEKRLLTLSATSSSGKLMGGYPFAGDPSEVTTSTYHSYAGRLVAEYGLRMGIDSSGDVVGDSRIWQLAHRLIMNYDGDMSALSLAPDTVIERVLDLGSEMLEHQSSADEVRELSHSLALSLLSLPDGKYKYGSDTVSKIVEAQQGRLTLLPLVEALEKEKAQRHLYSFNDIMGLAATLAAAIPEIGASERKKFKVVLLDEYQDTSPAQLTMLKALFAHDDHAVMAVGDPHQSIYAWRGAAAHTIEGFPTDFALSSGALASKYQMRTSWRSDRLIIDLANLVTEKHLKARDVTPLTARTEAGLGEISARFFTDPESEAESIADELALHWSKSDRPTVAILVRQRSQIEFFEKALRRRGLPVLVSGIGGLLSEPEVADIRATLDVLVNIEAGDSLMRLLTSPRWNFVPRDLVTLGRYLSQKKRNQSEYDINLLDTLDELEEVIGLSERSRERLTEFNQELRSLRRETHLALPEMILTIFQTLNLGIELSLYSPSSNRLRNVMRLIEEAMAFNSTAQGSSGPQNIRNFLAYLSVAERKERGLSLGGNEISTEAIQIMTVHGSKGLEWDVVAVPGLCTDVFPSKDRGGFNWQTTMDVIPFPLRGDLQALPASPDYRNCTNKDETRTILGNFNDECKAHVEAEEYRLGYVAFTRAKHVLLASGYIDPALQKAKEPSPLLYLAASFAQTAHLDPEGPFISGENEAPGWPREPRVLTSEVMESFNLGKRRTLEEIGNALPEMLPSIKFALAAHRSGEEVIRLPKQYSVSALVAIAADQERMARTLRRPMPNAPTFESRRGTEFHLWVENHLKRPALLDLDDDELGFEDELSEMPLDEMQSKWLASEWSAKEIYDVEVPFDLAINDITISGRIDAIYREGNAWSVVDWKTGGVKSGEELAAAAVQLAVYRLAFAKLENIPLADVSGAFHYVPTNTTIRPADLLDESELAELITRFHNRVRAEDGH</sequence>
<dbReference type="InterPro" id="IPR011604">
    <property type="entry name" value="PDDEXK-like_dom_sf"/>
</dbReference>
<evidence type="ECO:0000256" key="10">
    <source>
        <dbReference type="ARBA" id="ARBA00023204"/>
    </source>
</evidence>
<evidence type="ECO:0000256" key="6">
    <source>
        <dbReference type="ARBA" id="ARBA00022806"/>
    </source>
</evidence>
<keyword evidence="4" id="KW-0227">DNA damage</keyword>
<dbReference type="AlphaFoldDB" id="A0A6J6LXA4"/>
<dbReference type="InterPro" id="IPR038726">
    <property type="entry name" value="PDDEXK_AddAB-type"/>
</dbReference>
<evidence type="ECO:0000256" key="1">
    <source>
        <dbReference type="ARBA" id="ARBA00009922"/>
    </source>
</evidence>
<evidence type="ECO:0000256" key="9">
    <source>
        <dbReference type="ARBA" id="ARBA00023125"/>
    </source>
</evidence>
<evidence type="ECO:0000256" key="3">
    <source>
        <dbReference type="ARBA" id="ARBA00022741"/>
    </source>
</evidence>
<comment type="catalytic activity">
    <reaction evidence="12">
        <text>Couples ATP hydrolysis with the unwinding of duplex DNA by translocating in the 3'-5' direction.</text>
        <dbReference type="EC" id="5.6.2.4"/>
    </reaction>
</comment>
<dbReference type="GO" id="GO:0003677">
    <property type="term" value="F:DNA binding"/>
    <property type="evidence" value="ECO:0007669"/>
    <property type="project" value="UniProtKB-KW"/>
</dbReference>
<dbReference type="GO" id="GO:0005829">
    <property type="term" value="C:cytosol"/>
    <property type="evidence" value="ECO:0007669"/>
    <property type="project" value="TreeGrafter"/>
</dbReference>
<protein>
    <recommendedName>
        <fullName evidence="13">DNA 3'-5' helicase</fullName>
        <ecNumber evidence="13">5.6.2.4</ecNumber>
    </recommendedName>
</protein>